<dbReference type="RefSeq" id="WP_220211265.1">
    <property type="nucleotide sequence ID" value="NZ_BNJK01000003.1"/>
</dbReference>
<dbReference type="Proteomes" id="UP000597444">
    <property type="component" value="Unassembled WGS sequence"/>
</dbReference>
<sequence length="279" mass="31235">MSYHLLRASHVTVSDEVDLLIAGDGIYSFVRCFGMHIPFPLVLCEIRGLLPLSPLPFLEGNPVEAIPLPFAPSHHVLLQPELPTVDTGRIYQYVIARGGVFLLAGCPGIEVLMPISAPCALPGLADVAPYVIWRYPRVGEEVVQELFDQARAARDETDGHMLERLFYLTYENGWRIHEPEQIQTATSVRATTSSEADETATLEGHSHHDMHAYFSRVDNRDELVNGGFKVYFVIGQVHTHPQIRTRVCVHGYSWEVPARTFFALPAGVEDCVAKEWMTQ</sequence>
<accession>A0A8J3ITT6</accession>
<keyword evidence="2" id="KW-1185">Reference proteome</keyword>
<evidence type="ECO:0000313" key="1">
    <source>
        <dbReference type="EMBL" id="GHP00677.1"/>
    </source>
</evidence>
<evidence type="ECO:0000313" key="2">
    <source>
        <dbReference type="Proteomes" id="UP000597444"/>
    </source>
</evidence>
<dbReference type="AlphaFoldDB" id="A0A8J3ITT6"/>
<gene>
    <name evidence="1" type="ORF">KSF_107240</name>
</gene>
<dbReference type="EMBL" id="BNJK01000003">
    <property type="protein sequence ID" value="GHP00677.1"/>
    <property type="molecule type" value="Genomic_DNA"/>
</dbReference>
<name>A0A8J3ITT6_9CHLR</name>
<proteinExistence type="predicted"/>
<protein>
    <submittedName>
        <fullName evidence="1">Uncharacterized protein</fullName>
    </submittedName>
</protein>
<reference evidence="1" key="1">
    <citation type="submission" date="2020-10" db="EMBL/GenBank/DDBJ databases">
        <title>Taxonomic study of unclassified bacteria belonging to the class Ktedonobacteria.</title>
        <authorList>
            <person name="Yabe S."/>
            <person name="Wang C.M."/>
            <person name="Zheng Y."/>
            <person name="Sakai Y."/>
            <person name="Cavaletti L."/>
            <person name="Monciardini P."/>
            <person name="Donadio S."/>
        </authorList>
    </citation>
    <scope>NUCLEOTIDE SEQUENCE</scope>
    <source>
        <strain evidence="1">ID150040</strain>
    </source>
</reference>
<organism evidence="1 2">
    <name type="scientific">Reticulibacter mediterranei</name>
    <dbReference type="NCBI Taxonomy" id="2778369"/>
    <lineage>
        <taxon>Bacteria</taxon>
        <taxon>Bacillati</taxon>
        <taxon>Chloroflexota</taxon>
        <taxon>Ktedonobacteria</taxon>
        <taxon>Ktedonobacterales</taxon>
        <taxon>Reticulibacteraceae</taxon>
        <taxon>Reticulibacter</taxon>
    </lineage>
</organism>
<comment type="caution">
    <text evidence="1">The sequence shown here is derived from an EMBL/GenBank/DDBJ whole genome shotgun (WGS) entry which is preliminary data.</text>
</comment>